<evidence type="ECO:0000313" key="2">
    <source>
        <dbReference type="Proteomes" id="UP000837857"/>
    </source>
</evidence>
<feature type="non-terminal residue" evidence="1">
    <location>
        <position position="1"/>
    </location>
</feature>
<name>A0ABN8J1P2_9NEOP</name>
<gene>
    <name evidence="1" type="ORF">IPOD504_LOCUS15366</name>
</gene>
<keyword evidence="2" id="KW-1185">Reference proteome</keyword>
<proteinExistence type="predicted"/>
<organism evidence="1 2">
    <name type="scientific">Iphiclides podalirius</name>
    <name type="common">scarce swallowtail</name>
    <dbReference type="NCBI Taxonomy" id="110791"/>
    <lineage>
        <taxon>Eukaryota</taxon>
        <taxon>Metazoa</taxon>
        <taxon>Ecdysozoa</taxon>
        <taxon>Arthropoda</taxon>
        <taxon>Hexapoda</taxon>
        <taxon>Insecta</taxon>
        <taxon>Pterygota</taxon>
        <taxon>Neoptera</taxon>
        <taxon>Endopterygota</taxon>
        <taxon>Lepidoptera</taxon>
        <taxon>Glossata</taxon>
        <taxon>Ditrysia</taxon>
        <taxon>Papilionoidea</taxon>
        <taxon>Papilionidae</taxon>
        <taxon>Papilioninae</taxon>
        <taxon>Iphiclides</taxon>
    </lineage>
</organism>
<sequence length="137" mass="15184">MQVASHMSPRPPSRGDRSFIIAPVVLINGRTTVQDKLLGTAGPITRHTSGARVREVTDPTADIANSRGNKGMQGSSCDWIRDWQTVRPTPQARSACPLDCSQLSAISVNSPPLPRFPSTAFTSHRYSRRHKRYRYIV</sequence>
<accession>A0ABN8J1P2</accession>
<dbReference type="EMBL" id="OW152818">
    <property type="protein sequence ID" value="CAH2072018.1"/>
    <property type="molecule type" value="Genomic_DNA"/>
</dbReference>
<evidence type="ECO:0000313" key="1">
    <source>
        <dbReference type="EMBL" id="CAH2072018.1"/>
    </source>
</evidence>
<dbReference type="Proteomes" id="UP000837857">
    <property type="component" value="Chromosome 6"/>
</dbReference>
<protein>
    <submittedName>
        <fullName evidence="1">Uncharacterized protein</fullName>
    </submittedName>
</protein>
<reference evidence="1" key="1">
    <citation type="submission" date="2022-03" db="EMBL/GenBank/DDBJ databases">
        <authorList>
            <person name="Martin H S."/>
        </authorList>
    </citation>
    <scope>NUCLEOTIDE SEQUENCE</scope>
</reference>